<keyword evidence="2" id="KW-1185">Reference proteome</keyword>
<dbReference type="Gramene" id="TVU44497">
    <property type="protein sequence ID" value="TVU44497"/>
    <property type="gene ID" value="EJB05_03940"/>
</dbReference>
<proteinExistence type="predicted"/>
<evidence type="ECO:0000313" key="1">
    <source>
        <dbReference type="EMBL" id="TVU44497.1"/>
    </source>
</evidence>
<organism evidence="1 2">
    <name type="scientific">Eragrostis curvula</name>
    <name type="common">weeping love grass</name>
    <dbReference type="NCBI Taxonomy" id="38414"/>
    <lineage>
        <taxon>Eukaryota</taxon>
        <taxon>Viridiplantae</taxon>
        <taxon>Streptophyta</taxon>
        <taxon>Embryophyta</taxon>
        <taxon>Tracheophyta</taxon>
        <taxon>Spermatophyta</taxon>
        <taxon>Magnoliopsida</taxon>
        <taxon>Liliopsida</taxon>
        <taxon>Poales</taxon>
        <taxon>Poaceae</taxon>
        <taxon>PACMAD clade</taxon>
        <taxon>Chloridoideae</taxon>
        <taxon>Eragrostideae</taxon>
        <taxon>Eragrostidinae</taxon>
        <taxon>Eragrostis</taxon>
    </lineage>
</organism>
<comment type="caution">
    <text evidence="1">The sequence shown here is derived from an EMBL/GenBank/DDBJ whole genome shotgun (WGS) entry which is preliminary data.</text>
</comment>
<dbReference type="AlphaFoldDB" id="A0A5J9W989"/>
<gene>
    <name evidence="1" type="ORF">EJB05_03940</name>
</gene>
<reference evidence="1 2" key="1">
    <citation type="journal article" date="2019" name="Sci. Rep.">
        <title>A high-quality genome of Eragrostis curvula grass provides insights into Poaceae evolution and supports new strategies to enhance forage quality.</title>
        <authorList>
            <person name="Carballo J."/>
            <person name="Santos B.A.C.M."/>
            <person name="Zappacosta D."/>
            <person name="Garbus I."/>
            <person name="Selva J.P."/>
            <person name="Gallo C.A."/>
            <person name="Diaz A."/>
            <person name="Albertini E."/>
            <person name="Caccamo M."/>
            <person name="Echenique V."/>
        </authorList>
    </citation>
    <scope>NUCLEOTIDE SEQUENCE [LARGE SCALE GENOMIC DNA]</scope>
    <source>
        <strain evidence="2">cv. Victoria</strain>
        <tissue evidence="1">Leaf</tissue>
    </source>
</reference>
<sequence>MRSRRPRWYGRVRDYAVTCPVTLPYSLFPKCFPPPPRKRKLRPAGMTRELPSISWQVAKRATRAFTKEGRD</sequence>
<feature type="non-terminal residue" evidence="1">
    <location>
        <position position="1"/>
    </location>
</feature>
<protein>
    <submittedName>
        <fullName evidence="1">Uncharacterized protein</fullName>
    </submittedName>
</protein>
<name>A0A5J9W989_9POAL</name>
<dbReference type="EMBL" id="RWGY01000004">
    <property type="protein sequence ID" value="TVU44497.1"/>
    <property type="molecule type" value="Genomic_DNA"/>
</dbReference>
<accession>A0A5J9W989</accession>
<dbReference type="Proteomes" id="UP000324897">
    <property type="component" value="Chromosome 5"/>
</dbReference>
<evidence type="ECO:0000313" key="2">
    <source>
        <dbReference type="Proteomes" id="UP000324897"/>
    </source>
</evidence>